<dbReference type="InterPro" id="IPR023214">
    <property type="entry name" value="HAD_sf"/>
</dbReference>
<accession>Q1H126</accession>
<dbReference type="AlphaFoldDB" id="Q1H126"/>
<dbReference type="GO" id="GO:0016787">
    <property type="term" value="F:hydrolase activity"/>
    <property type="evidence" value="ECO:0007669"/>
    <property type="project" value="UniProtKB-KW"/>
</dbReference>
<dbReference type="EMBL" id="CP000284">
    <property type="protein sequence ID" value="ABE49811.1"/>
    <property type="molecule type" value="Genomic_DNA"/>
</dbReference>
<dbReference type="InterPro" id="IPR036412">
    <property type="entry name" value="HAD-like_sf"/>
</dbReference>
<dbReference type="SFLD" id="SFLDG01129">
    <property type="entry name" value="C1.5:_HAD__Beta-PGM__Phosphata"/>
    <property type="match status" value="1"/>
</dbReference>
<dbReference type="RefSeq" id="WP_011479765.1">
    <property type="nucleotide sequence ID" value="NC_007947.1"/>
</dbReference>
<dbReference type="InterPro" id="IPR051600">
    <property type="entry name" value="Beta-PGM-like"/>
</dbReference>
<dbReference type="Pfam" id="PF00702">
    <property type="entry name" value="Hydrolase"/>
    <property type="match status" value="1"/>
</dbReference>
<dbReference type="eggNOG" id="COG0637">
    <property type="taxonomic scope" value="Bacteria"/>
</dbReference>
<dbReference type="HOGENOM" id="CLU_045011_13_2_4"/>
<dbReference type="PANTHER" id="PTHR46193">
    <property type="entry name" value="6-PHOSPHOGLUCONATE PHOSPHATASE"/>
    <property type="match status" value="1"/>
</dbReference>
<keyword evidence="4" id="KW-0460">Magnesium</keyword>
<reference evidence="5 6" key="1">
    <citation type="submission" date="2006-03" db="EMBL/GenBank/DDBJ databases">
        <title>Complete sequence of Methylobacillus flagellatus KT.</title>
        <authorList>
            <consortium name="US DOE Joint Genome Institute"/>
            <person name="Copeland A."/>
            <person name="Lucas S."/>
            <person name="Lapidus A."/>
            <person name="Barry K."/>
            <person name="Detter J.C."/>
            <person name="Glavina del Rio T."/>
            <person name="Hammon N."/>
            <person name="Israni S."/>
            <person name="Dalin E."/>
            <person name="Tice H."/>
            <person name="Pitluck S."/>
            <person name="Brettin T."/>
            <person name="Bruce D."/>
            <person name="Han C."/>
            <person name="Tapia R."/>
            <person name="Saunders E."/>
            <person name="Gilna P."/>
            <person name="Schmutz J."/>
            <person name="Larimer F."/>
            <person name="Land M."/>
            <person name="Kyrpides N."/>
            <person name="Anderson I."/>
            <person name="Richardson P."/>
        </authorList>
    </citation>
    <scope>NUCLEOTIDE SEQUENCE [LARGE SCALE GENOMIC DNA]</scope>
    <source>
        <strain evidence="6">KT / ATCC 51484 / DSM 6875</strain>
    </source>
</reference>
<evidence type="ECO:0000256" key="4">
    <source>
        <dbReference type="ARBA" id="ARBA00022842"/>
    </source>
</evidence>
<dbReference type="InterPro" id="IPR023198">
    <property type="entry name" value="PGP-like_dom2"/>
</dbReference>
<dbReference type="CDD" id="cd07526">
    <property type="entry name" value="HAD_BPGM_like"/>
    <property type="match status" value="1"/>
</dbReference>
<keyword evidence="3" id="KW-0479">Metal-binding</keyword>
<evidence type="ECO:0000256" key="1">
    <source>
        <dbReference type="ARBA" id="ARBA00001946"/>
    </source>
</evidence>
<dbReference type="Proteomes" id="UP000002440">
    <property type="component" value="Chromosome"/>
</dbReference>
<dbReference type="SUPFAM" id="SSF56784">
    <property type="entry name" value="HAD-like"/>
    <property type="match status" value="1"/>
</dbReference>
<dbReference type="GO" id="GO:0046872">
    <property type="term" value="F:metal ion binding"/>
    <property type="evidence" value="ECO:0007669"/>
    <property type="project" value="UniProtKB-KW"/>
</dbReference>
<dbReference type="SFLD" id="SFLDS00003">
    <property type="entry name" value="Haloacid_Dehalogenase"/>
    <property type="match status" value="1"/>
</dbReference>
<evidence type="ECO:0000313" key="6">
    <source>
        <dbReference type="Proteomes" id="UP000002440"/>
    </source>
</evidence>
<protein>
    <submittedName>
        <fullName evidence="5">HAD-superfamily hydrolase subfamily IA, variant 3</fullName>
    </submittedName>
</protein>
<dbReference type="Gene3D" id="1.10.150.240">
    <property type="entry name" value="Putative phosphatase, domain 2"/>
    <property type="match status" value="1"/>
</dbReference>
<organism evidence="5 6">
    <name type="scientific">Methylobacillus flagellatus (strain ATCC 51484 / DSM 6875 / VKM B-1610 / KT)</name>
    <dbReference type="NCBI Taxonomy" id="265072"/>
    <lineage>
        <taxon>Bacteria</taxon>
        <taxon>Pseudomonadati</taxon>
        <taxon>Pseudomonadota</taxon>
        <taxon>Betaproteobacteria</taxon>
        <taxon>Nitrosomonadales</taxon>
        <taxon>Methylophilaceae</taxon>
        <taxon>Methylobacillus</taxon>
    </lineage>
</organism>
<dbReference type="KEGG" id="mfa:Mfla_1543"/>
<name>Q1H126_METFK</name>
<comment type="cofactor">
    <cofactor evidence="1">
        <name>Mg(2+)</name>
        <dbReference type="ChEBI" id="CHEBI:18420"/>
    </cofactor>
</comment>
<comment type="similarity">
    <text evidence="2">Belongs to the HAD-like hydrolase superfamily. CbbY/CbbZ/Gph/YieH family.</text>
</comment>
<dbReference type="PANTHER" id="PTHR46193:SF10">
    <property type="entry name" value="6-PHOSPHOGLUCONATE PHOSPHATASE"/>
    <property type="match status" value="1"/>
</dbReference>
<dbReference type="SFLD" id="SFLDG01135">
    <property type="entry name" value="C1.5.6:_HAD__Beta-PGM__Phospha"/>
    <property type="match status" value="1"/>
</dbReference>
<gene>
    <name evidence="5" type="ordered locus">Mfla_1543</name>
</gene>
<keyword evidence="6" id="KW-1185">Reference proteome</keyword>
<evidence type="ECO:0000256" key="3">
    <source>
        <dbReference type="ARBA" id="ARBA00022723"/>
    </source>
</evidence>
<dbReference type="InterPro" id="IPR006439">
    <property type="entry name" value="HAD-SF_hydro_IA"/>
</dbReference>
<dbReference type="STRING" id="265072.Mfla_1543"/>
<dbReference type="OrthoDB" id="5293434at2"/>
<sequence>MPAYELVVFDCDGVLVDSERITNQIFVDVLNEEGIPARIEEMARHFVGHSLEQCMDIIARIYGRRPGADFLARYRPRRDAALRKGLQPVPGIEQVLRQLQLPHCVASNSSAAKVREMLDITGLRPYFHDKIFSASDLGKPKPAPDVYLRAAESQGVKPSDCLVIEDTDVGVTAAVAAGMRVCAYTGTMEASRLLKAGAVQTVDNMLLLPDIINRGVEE</sequence>
<dbReference type="NCBIfam" id="TIGR01509">
    <property type="entry name" value="HAD-SF-IA-v3"/>
    <property type="match status" value="1"/>
</dbReference>
<evidence type="ECO:0000313" key="5">
    <source>
        <dbReference type="EMBL" id="ABE49811.1"/>
    </source>
</evidence>
<evidence type="ECO:0000256" key="2">
    <source>
        <dbReference type="ARBA" id="ARBA00006171"/>
    </source>
</evidence>
<proteinExistence type="inferred from homology"/>
<dbReference type="PRINTS" id="PR00413">
    <property type="entry name" value="HADHALOGNASE"/>
</dbReference>
<keyword evidence="5" id="KW-0378">Hydrolase</keyword>
<dbReference type="Gene3D" id="3.40.50.1000">
    <property type="entry name" value="HAD superfamily/HAD-like"/>
    <property type="match status" value="1"/>
</dbReference>